<dbReference type="Pfam" id="PF01657">
    <property type="entry name" value="Stress-antifung"/>
    <property type="match status" value="1"/>
</dbReference>
<evidence type="ECO:0000313" key="5">
    <source>
        <dbReference type="Proteomes" id="UP001497516"/>
    </source>
</evidence>
<feature type="domain" description="Gnk2-homologous" evidence="3">
    <location>
        <begin position="34"/>
        <end position="138"/>
    </location>
</feature>
<protein>
    <recommendedName>
        <fullName evidence="3">Gnk2-homologous domain-containing protein</fullName>
    </recommendedName>
</protein>
<dbReference type="Gene3D" id="3.30.430.20">
    <property type="entry name" value="Gnk2 domain, C-X8-C-X2-C motif"/>
    <property type="match status" value="1"/>
</dbReference>
<gene>
    <name evidence="4" type="ORF">LTRI10_LOCUS8852</name>
</gene>
<name>A0AAV2D006_9ROSI</name>
<dbReference type="InterPro" id="IPR038408">
    <property type="entry name" value="GNK2_sf"/>
</dbReference>
<dbReference type="Proteomes" id="UP001497516">
    <property type="component" value="Chromosome 10"/>
</dbReference>
<dbReference type="InterPro" id="IPR002902">
    <property type="entry name" value="GNK2"/>
</dbReference>
<sequence length="138" mass="14553">MAHHNYASDARKFVAAIAMVAVVGFAARVVVVEAECGHIAPNPAMAPCLNRYALCIDEVVAGLWDTTPKKEGLFDSKSYPKGVIGGVTGSASCVPGTNVENCKKCLSTAKTSLDECKSVTSGSFTNDVCTMWYGQTLK</sequence>
<dbReference type="EMBL" id="OZ034814">
    <property type="protein sequence ID" value="CAL1361478.1"/>
    <property type="molecule type" value="Genomic_DNA"/>
</dbReference>
<dbReference type="AlphaFoldDB" id="A0AAV2D006"/>
<evidence type="ECO:0000259" key="3">
    <source>
        <dbReference type="PROSITE" id="PS51473"/>
    </source>
</evidence>
<organism evidence="4 5">
    <name type="scientific">Linum trigynum</name>
    <dbReference type="NCBI Taxonomy" id="586398"/>
    <lineage>
        <taxon>Eukaryota</taxon>
        <taxon>Viridiplantae</taxon>
        <taxon>Streptophyta</taxon>
        <taxon>Embryophyta</taxon>
        <taxon>Tracheophyta</taxon>
        <taxon>Spermatophyta</taxon>
        <taxon>Magnoliopsida</taxon>
        <taxon>eudicotyledons</taxon>
        <taxon>Gunneridae</taxon>
        <taxon>Pentapetalae</taxon>
        <taxon>rosids</taxon>
        <taxon>fabids</taxon>
        <taxon>Malpighiales</taxon>
        <taxon>Linaceae</taxon>
        <taxon>Linum</taxon>
    </lineage>
</organism>
<reference evidence="4 5" key="1">
    <citation type="submission" date="2024-04" db="EMBL/GenBank/DDBJ databases">
        <authorList>
            <person name="Fracassetti M."/>
        </authorList>
    </citation>
    <scope>NUCLEOTIDE SEQUENCE [LARGE SCALE GENOMIC DNA]</scope>
</reference>
<evidence type="ECO:0000313" key="4">
    <source>
        <dbReference type="EMBL" id="CAL1361478.1"/>
    </source>
</evidence>
<evidence type="ECO:0000256" key="2">
    <source>
        <dbReference type="ARBA" id="ARBA00022737"/>
    </source>
</evidence>
<proteinExistence type="predicted"/>
<keyword evidence="5" id="KW-1185">Reference proteome</keyword>
<evidence type="ECO:0000256" key="1">
    <source>
        <dbReference type="ARBA" id="ARBA00022729"/>
    </source>
</evidence>
<accession>A0AAV2D006</accession>
<dbReference type="PROSITE" id="PS51473">
    <property type="entry name" value="GNK2"/>
    <property type="match status" value="1"/>
</dbReference>
<keyword evidence="2" id="KW-0677">Repeat</keyword>
<keyword evidence="1" id="KW-0732">Signal</keyword>